<dbReference type="Proteomes" id="UP000192936">
    <property type="component" value="Unassembled WGS sequence"/>
</dbReference>
<organism evidence="2 3">
    <name type="scientific">Azospirillum oryzae</name>
    <dbReference type="NCBI Taxonomy" id="286727"/>
    <lineage>
        <taxon>Bacteria</taxon>
        <taxon>Pseudomonadati</taxon>
        <taxon>Pseudomonadota</taxon>
        <taxon>Alphaproteobacteria</taxon>
        <taxon>Rhodospirillales</taxon>
        <taxon>Azospirillaceae</taxon>
        <taxon>Azospirillum</taxon>
    </lineage>
</organism>
<feature type="transmembrane region" description="Helical" evidence="1">
    <location>
        <begin position="109"/>
        <end position="126"/>
    </location>
</feature>
<dbReference type="STRING" id="286727.SAMN02982917_2302"/>
<protein>
    <submittedName>
        <fullName evidence="2">Urease accessory protein</fullName>
    </submittedName>
</protein>
<keyword evidence="1" id="KW-0472">Membrane</keyword>
<sequence>MPRFPNHQNHKTPEEPFDMSKITRLAILSAAIALAATPAVAHPGHLAGAGFLDGAAHPLGGLDHLIAMVTVGVYGATIGGRAVLAVPGAFLAAMLAGGLFALTGGELPLVEPTIYASTVVLALLCVMPMSRNGLIGVVFAAGFGLFHGFAHGAEMPADAAALGYAAGFLASTAGLHAAGVAIGYAIHRLIGRPEEESRTA</sequence>
<keyword evidence="1" id="KW-1133">Transmembrane helix</keyword>
<feature type="transmembrane region" description="Helical" evidence="1">
    <location>
        <begin position="133"/>
        <end position="150"/>
    </location>
</feature>
<keyword evidence="1" id="KW-0812">Transmembrane</keyword>
<dbReference type="EMBL" id="FXAK01000005">
    <property type="protein sequence ID" value="SMF47087.1"/>
    <property type="molecule type" value="Genomic_DNA"/>
</dbReference>
<feature type="transmembrane region" description="Helical" evidence="1">
    <location>
        <begin position="83"/>
        <end position="103"/>
    </location>
</feature>
<feature type="transmembrane region" description="Helical" evidence="1">
    <location>
        <begin position="57"/>
        <end position="76"/>
    </location>
</feature>
<proteinExistence type="predicted"/>
<dbReference type="AlphaFoldDB" id="A0A1X7F848"/>
<dbReference type="Pfam" id="PF04955">
    <property type="entry name" value="HupE_UreJ"/>
    <property type="match status" value="1"/>
</dbReference>
<evidence type="ECO:0000313" key="3">
    <source>
        <dbReference type="Proteomes" id="UP000192936"/>
    </source>
</evidence>
<dbReference type="InterPro" id="IPR007038">
    <property type="entry name" value="HupE_UreJ"/>
</dbReference>
<name>A0A1X7F848_9PROT</name>
<evidence type="ECO:0000313" key="2">
    <source>
        <dbReference type="EMBL" id="SMF47087.1"/>
    </source>
</evidence>
<reference evidence="2 3" key="1">
    <citation type="submission" date="2017-04" db="EMBL/GenBank/DDBJ databases">
        <authorList>
            <person name="Afonso C.L."/>
            <person name="Miller P.J."/>
            <person name="Scott M.A."/>
            <person name="Spackman E."/>
            <person name="Goraichik I."/>
            <person name="Dimitrov K.M."/>
            <person name="Suarez D.L."/>
            <person name="Swayne D.E."/>
        </authorList>
    </citation>
    <scope>NUCLEOTIDE SEQUENCE [LARGE SCALE GENOMIC DNA]</scope>
    <source>
        <strain evidence="2 3">A2P</strain>
    </source>
</reference>
<evidence type="ECO:0000256" key="1">
    <source>
        <dbReference type="SAM" id="Phobius"/>
    </source>
</evidence>
<accession>A0A1X7F848</accession>
<dbReference type="PIRSF" id="PIRSF016919">
    <property type="entry name" value="HupE_UreJ"/>
    <property type="match status" value="1"/>
</dbReference>
<gene>
    <name evidence="2" type="ORF">SAMN02982917_2302</name>
</gene>
<feature type="transmembrane region" description="Helical" evidence="1">
    <location>
        <begin position="162"/>
        <end position="186"/>
    </location>
</feature>